<dbReference type="Proteomes" id="UP001234178">
    <property type="component" value="Unassembled WGS sequence"/>
</dbReference>
<organism evidence="2 3">
    <name type="scientific">Daphnia magna</name>
    <dbReference type="NCBI Taxonomy" id="35525"/>
    <lineage>
        <taxon>Eukaryota</taxon>
        <taxon>Metazoa</taxon>
        <taxon>Ecdysozoa</taxon>
        <taxon>Arthropoda</taxon>
        <taxon>Crustacea</taxon>
        <taxon>Branchiopoda</taxon>
        <taxon>Diplostraca</taxon>
        <taxon>Cladocera</taxon>
        <taxon>Anomopoda</taxon>
        <taxon>Daphniidae</taxon>
        <taxon>Daphnia</taxon>
    </lineage>
</organism>
<comment type="caution">
    <text evidence="2">The sequence shown here is derived from an EMBL/GenBank/DDBJ whole genome shotgun (WGS) entry which is preliminary data.</text>
</comment>
<protein>
    <submittedName>
        <fullName evidence="2">Uncharacterized protein</fullName>
    </submittedName>
</protein>
<name>A0ABQ9YP94_9CRUS</name>
<evidence type="ECO:0000256" key="1">
    <source>
        <dbReference type="SAM" id="MobiDB-lite"/>
    </source>
</evidence>
<accession>A0ABQ9YP94</accession>
<keyword evidence="3" id="KW-1185">Reference proteome</keyword>
<feature type="region of interest" description="Disordered" evidence="1">
    <location>
        <begin position="22"/>
        <end position="43"/>
    </location>
</feature>
<evidence type="ECO:0000313" key="2">
    <source>
        <dbReference type="EMBL" id="KAK4002421.1"/>
    </source>
</evidence>
<dbReference type="EMBL" id="JAOYFB010000001">
    <property type="protein sequence ID" value="KAK4002421.1"/>
    <property type="molecule type" value="Genomic_DNA"/>
</dbReference>
<evidence type="ECO:0000313" key="3">
    <source>
        <dbReference type="Proteomes" id="UP001234178"/>
    </source>
</evidence>
<sequence length="110" mass="12781">MKTDAAWAEASRAPVRLCGQEAEEYEEQNEGNKRMAESDRKPIPSLHKAYRTKTWRKPLICPDISGRSTDLCRHVTEEKLIWYLLRNPPHMDNDQSQASPYFYSTKAARI</sequence>
<reference evidence="2 3" key="1">
    <citation type="journal article" date="2023" name="Nucleic Acids Res.">
        <title>The hologenome of Daphnia magna reveals possible DNA methylation and microbiome-mediated evolution of the host genome.</title>
        <authorList>
            <person name="Chaturvedi A."/>
            <person name="Li X."/>
            <person name="Dhandapani V."/>
            <person name="Marshall H."/>
            <person name="Kissane S."/>
            <person name="Cuenca-Cambronero M."/>
            <person name="Asole G."/>
            <person name="Calvet F."/>
            <person name="Ruiz-Romero M."/>
            <person name="Marangio P."/>
            <person name="Guigo R."/>
            <person name="Rago D."/>
            <person name="Mirbahai L."/>
            <person name="Eastwood N."/>
            <person name="Colbourne J.K."/>
            <person name="Zhou J."/>
            <person name="Mallon E."/>
            <person name="Orsini L."/>
        </authorList>
    </citation>
    <scope>NUCLEOTIDE SEQUENCE [LARGE SCALE GENOMIC DNA]</scope>
    <source>
        <strain evidence="2">LRV0_1</strain>
    </source>
</reference>
<proteinExistence type="predicted"/>
<gene>
    <name evidence="2" type="ORF">OUZ56_004249</name>
</gene>
<feature type="compositionally biased region" description="Basic and acidic residues" evidence="1">
    <location>
        <begin position="30"/>
        <end position="42"/>
    </location>
</feature>